<evidence type="ECO:0000313" key="3">
    <source>
        <dbReference type="Proteomes" id="UP000289775"/>
    </source>
</evidence>
<keyword evidence="1" id="KW-0472">Membrane</keyword>
<organism evidence="2 3">
    <name type="scientific">Flavobacterium beibuense</name>
    <dbReference type="NCBI Taxonomy" id="657326"/>
    <lineage>
        <taxon>Bacteria</taxon>
        <taxon>Pseudomonadati</taxon>
        <taxon>Bacteroidota</taxon>
        <taxon>Flavobacteriia</taxon>
        <taxon>Flavobacteriales</taxon>
        <taxon>Flavobacteriaceae</taxon>
        <taxon>Flavobacterium</taxon>
    </lineage>
</organism>
<dbReference type="Proteomes" id="UP000289775">
    <property type="component" value="Unassembled WGS sequence"/>
</dbReference>
<evidence type="ECO:0000313" key="2">
    <source>
        <dbReference type="EMBL" id="RYJ41798.1"/>
    </source>
</evidence>
<sequence>MEKKIIKRNKTKLFFAFLGSVLFVVAGFYILDKPMKFLPGLENVVGSAAIVFFGALSVFAFLFLMNNKPAVIVDESGITDYSTSIGVGHIKWEDITGFTIRKVFNHRFIIVHVKNPEVYINKASGTKKWLRKRNNAMYGSPISIPDNNIKHNIDELYNLFLLEWEIRNGDKIA</sequence>
<evidence type="ECO:0000256" key="1">
    <source>
        <dbReference type="SAM" id="Phobius"/>
    </source>
</evidence>
<dbReference type="OrthoDB" id="6028159at2"/>
<dbReference type="RefSeq" id="WP_129751809.1">
    <property type="nucleotide sequence ID" value="NZ_JUIW01000009.1"/>
</dbReference>
<feature type="transmembrane region" description="Helical" evidence="1">
    <location>
        <begin position="43"/>
        <end position="64"/>
    </location>
</feature>
<keyword evidence="1" id="KW-1133">Transmembrane helix</keyword>
<gene>
    <name evidence="2" type="ORF">NU09_2723</name>
</gene>
<reference evidence="2 3" key="1">
    <citation type="submission" date="2014-12" db="EMBL/GenBank/DDBJ databases">
        <title>Genome sequence of Flavobacterium beibuense RSKm HC5.</title>
        <authorList>
            <person name="Kim J.F."/>
            <person name="Song J.Y."/>
            <person name="Kwak M.-J."/>
            <person name="Lee S.-W."/>
        </authorList>
    </citation>
    <scope>NUCLEOTIDE SEQUENCE [LARGE SCALE GENOMIC DNA]</scope>
    <source>
        <strain evidence="2 3">RSKm HC5</strain>
    </source>
</reference>
<accession>A0A444W835</accession>
<dbReference type="NCBIfam" id="NF041635">
    <property type="entry name" value="STM3941_fam"/>
    <property type="match status" value="1"/>
</dbReference>
<proteinExistence type="predicted"/>
<feature type="transmembrane region" description="Helical" evidence="1">
    <location>
        <begin position="12"/>
        <end position="31"/>
    </location>
</feature>
<keyword evidence="1" id="KW-0812">Transmembrane</keyword>
<dbReference type="InterPro" id="IPR048136">
    <property type="entry name" value="STM3941-like"/>
</dbReference>
<dbReference type="EMBL" id="JUIW01000009">
    <property type="protein sequence ID" value="RYJ41798.1"/>
    <property type="molecule type" value="Genomic_DNA"/>
</dbReference>
<comment type="caution">
    <text evidence="2">The sequence shown here is derived from an EMBL/GenBank/DDBJ whole genome shotgun (WGS) entry which is preliminary data.</text>
</comment>
<protein>
    <submittedName>
        <fullName evidence="2">Uncharacterized protein</fullName>
    </submittedName>
</protein>
<keyword evidence="3" id="KW-1185">Reference proteome</keyword>
<dbReference type="AlphaFoldDB" id="A0A444W835"/>
<name>A0A444W835_9FLAO</name>